<keyword evidence="3" id="KW-0328">Glycosyltransferase</keyword>
<dbReference type="InterPro" id="IPR001173">
    <property type="entry name" value="Glyco_trans_2-like"/>
</dbReference>
<evidence type="ECO:0000256" key="3">
    <source>
        <dbReference type="ARBA" id="ARBA00022676"/>
    </source>
</evidence>
<sequence length="233" mass="27088">MLSIIIPALNEAKYLPLLLASIYRQDFRDYEIIVSDANSEDQTRQIAIDLGVRVVVDARRHPSFQRNTGARAALGDTFLFLDADSVLPDKFLSRVVSEFQYRNLGVAGFYLIFNSDKFIYRLCSFGYNFFAWFRQYWRPISVGAGIIVRRDVHEKISGFDETLFVAEDYDYCARAAKIAKFRLLKTVKLPYSIRRMEKEGDLKVLIKWLKMGTRTLWGGKIKKKIVKYDFGNY</sequence>
<organism evidence="7 8">
    <name type="scientific">Candidatus Falkowbacteria bacterium CG1_02_41_21</name>
    <dbReference type="NCBI Taxonomy" id="1805147"/>
    <lineage>
        <taxon>Bacteria</taxon>
        <taxon>Candidatus Falkowiibacteriota</taxon>
    </lineage>
</organism>
<comment type="subcellular location">
    <subcellularLocation>
        <location evidence="1">Cell membrane</location>
    </subcellularLocation>
</comment>
<dbReference type="PANTHER" id="PTHR43646:SF2">
    <property type="entry name" value="GLYCOSYLTRANSFERASE 2-LIKE DOMAIN-CONTAINING PROTEIN"/>
    <property type="match status" value="1"/>
</dbReference>
<dbReference type="EMBL" id="MNUV01000026">
    <property type="protein sequence ID" value="OIO07815.1"/>
    <property type="molecule type" value="Genomic_DNA"/>
</dbReference>
<feature type="domain" description="Glycosyltransferase 2-like" evidence="6">
    <location>
        <begin position="3"/>
        <end position="156"/>
    </location>
</feature>
<evidence type="ECO:0000259" key="6">
    <source>
        <dbReference type="Pfam" id="PF00535"/>
    </source>
</evidence>
<keyword evidence="4" id="KW-0808">Transferase</keyword>
<dbReference type="AlphaFoldDB" id="A0A1J4TC65"/>
<protein>
    <recommendedName>
        <fullName evidence="6">Glycosyltransferase 2-like domain-containing protein</fullName>
    </recommendedName>
</protein>
<gene>
    <name evidence="7" type="ORF">AUJ35_01475</name>
</gene>
<dbReference type="Gene3D" id="3.90.550.10">
    <property type="entry name" value="Spore Coat Polysaccharide Biosynthesis Protein SpsA, Chain A"/>
    <property type="match status" value="1"/>
</dbReference>
<dbReference type="InterPro" id="IPR029044">
    <property type="entry name" value="Nucleotide-diphossugar_trans"/>
</dbReference>
<dbReference type="SUPFAM" id="SSF53448">
    <property type="entry name" value="Nucleotide-diphospho-sugar transferases"/>
    <property type="match status" value="1"/>
</dbReference>
<dbReference type="Proteomes" id="UP000182860">
    <property type="component" value="Unassembled WGS sequence"/>
</dbReference>
<accession>A0A1J4TC65</accession>
<proteinExistence type="predicted"/>
<dbReference type="GO" id="GO:0016757">
    <property type="term" value="F:glycosyltransferase activity"/>
    <property type="evidence" value="ECO:0007669"/>
    <property type="project" value="UniProtKB-KW"/>
</dbReference>
<comment type="caution">
    <text evidence="7">The sequence shown here is derived from an EMBL/GenBank/DDBJ whole genome shotgun (WGS) entry which is preliminary data.</text>
</comment>
<keyword evidence="5" id="KW-0472">Membrane</keyword>
<evidence type="ECO:0000256" key="5">
    <source>
        <dbReference type="ARBA" id="ARBA00023136"/>
    </source>
</evidence>
<dbReference type="PANTHER" id="PTHR43646">
    <property type="entry name" value="GLYCOSYLTRANSFERASE"/>
    <property type="match status" value="1"/>
</dbReference>
<name>A0A1J4TC65_9BACT</name>
<evidence type="ECO:0000256" key="1">
    <source>
        <dbReference type="ARBA" id="ARBA00004236"/>
    </source>
</evidence>
<evidence type="ECO:0000256" key="2">
    <source>
        <dbReference type="ARBA" id="ARBA00022475"/>
    </source>
</evidence>
<keyword evidence="2" id="KW-1003">Cell membrane</keyword>
<reference evidence="7 8" key="1">
    <citation type="journal article" date="2016" name="Environ. Microbiol.">
        <title>Genomic resolution of a cold subsurface aquifer community provides metabolic insights for novel microbes adapted to high CO concentrations.</title>
        <authorList>
            <person name="Probst A.J."/>
            <person name="Castelle C.J."/>
            <person name="Singh A."/>
            <person name="Brown C.T."/>
            <person name="Anantharaman K."/>
            <person name="Sharon I."/>
            <person name="Hug L.A."/>
            <person name="Burstein D."/>
            <person name="Emerson J.B."/>
            <person name="Thomas B.C."/>
            <person name="Banfield J.F."/>
        </authorList>
    </citation>
    <scope>NUCLEOTIDE SEQUENCE [LARGE SCALE GENOMIC DNA]</scope>
    <source>
        <strain evidence="7">CG1_02_41_21</strain>
    </source>
</reference>
<dbReference type="GO" id="GO:0005886">
    <property type="term" value="C:plasma membrane"/>
    <property type="evidence" value="ECO:0007669"/>
    <property type="project" value="UniProtKB-SubCell"/>
</dbReference>
<dbReference type="Pfam" id="PF00535">
    <property type="entry name" value="Glycos_transf_2"/>
    <property type="match status" value="1"/>
</dbReference>
<evidence type="ECO:0000256" key="4">
    <source>
        <dbReference type="ARBA" id="ARBA00022679"/>
    </source>
</evidence>
<evidence type="ECO:0000313" key="7">
    <source>
        <dbReference type="EMBL" id="OIO07815.1"/>
    </source>
</evidence>
<evidence type="ECO:0000313" key="8">
    <source>
        <dbReference type="Proteomes" id="UP000182860"/>
    </source>
</evidence>